<dbReference type="Pfam" id="PF13759">
    <property type="entry name" value="2OG-FeII_Oxy_5"/>
    <property type="match status" value="1"/>
</dbReference>
<gene>
    <name evidence="1" type="ORF">UFOVP139_43</name>
</gene>
<dbReference type="SUPFAM" id="SSF51197">
    <property type="entry name" value="Clavaminate synthase-like"/>
    <property type="match status" value="1"/>
</dbReference>
<protein>
    <submittedName>
        <fullName evidence="1">Uncharacterized protein</fullName>
    </submittedName>
</protein>
<proteinExistence type="predicted"/>
<sequence>MIDRSIFPSTVEQSIWECPFWHLKTDFTDSFNAELLKELSDIAENFEEASDLDSLLDCQKPRLQELISFKKQTITDTFNAFLPDTQEAEFVAAKSWVNVNNSGERIEMHAHPDTSIACTYYIQGPDLGGDFYYVDTGKVGEHKTEIKKVTPRTGDLIFFPSYMLHGVEMNKGRTRVNLTTSFRHELTENSMDRFTLKSYINSMKRIKDL</sequence>
<name>A0A6J5LCB9_9CAUD</name>
<dbReference type="EMBL" id="LR796259">
    <property type="protein sequence ID" value="CAB4132228.1"/>
    <property type="molecule type" value="Genomic_DNA"/>
</dbReference>
<organism evidence="1">
    <name type="scientific">uncultured Caudovirales phage</name>
    <dbReference type="NCBI Taxonomy" id="2100421"/>
    <lineage>
        <taxon>Viruses</taxon>
        <taxon>Duplodnaviria</taxon>
        <taxon>Heunggongvirae</taxon>
        <taxon>Uroviricota</taxon>
        <taxon>Caudoviricetes</taxon>
        <taxon>Peduoviridae</taxon>
        <taxon>Maltschvirus</taxon>
        <taxon>Maltschvirus maltsch</taxon>
    </lineage>
</organism>
<evidence type="ECO:0000313" key="1">
    <source>
        <dbReference type="EMBL" id="CAB4132228.1"/>
    </source>
</evidence>
<dbReference type="InterPro" id="IPR012668">
    <property type="entry name" value="CHP02466"/>
</dbReference>
<dbReference type="Gene3D" id="2.60.120.620">
    <property type="entry name" value="q2cbj1_9rhob like domain"/>
    <property type="match status" value="1"/>
</dbReference>
<accession>A0A6J5LCB9</accession>
<reference evidence="1" key="1">
    <citation type="submission" date="2020-04" db="EMBL/GenBank/DDBJ databases">
        <authorList>
            <person name="Chiriac C."/>
            <person name="Salcher M."/>
            <person name="Ghai R."/>
            <person name="Kavagutti S V."/>
        </authorList>
    </citation>
    <scope>NUCLEOTIDE SEQUENCE</scope>
</reference>